<dbReference type="Proteomes" id="UP000004968">
    <property type="component" value="Unassembled WGS sequence"/>
</dbReference>
<accession>D3AD94</accession>
<evidence type="ECO:0000313" key="1">
    <source>
        <dbReference type="EMBL" id="EFD00215.1"/>
    </source>
</evidence>
<dbReference type="EMBL" id="ACIO01000114">
    <property type="protein sequence ID" value="EFD00215.1"/>
    <property type="molecule type" value="Genomic_DNA"/>
</dbReference>
<dbReference type="HOGENOM" id="CLU_3118638_0_0_9"/>
<comment type="caution">
    <text evidence="1">The sequence shown here is derived from an EMBL/GenBank/DDBJ whole genome shotgun (WGS) entry which is preliminary data.</text>
</comment>
<name>D3AD94_9FIRM</name>
<reference evidence="1 2" key="1">
    <citation type="submission" date="2010-01" db="EMBL/GenBank/DDBJ databases">
        <authorList>
            <person name="Weinstock G."/>
            <person name="Sodergren E."/>
            <person name="Clifton S."/>
            <person name="Fulton L."/>
            <person name="Fulton B."/>
            <person name="Courtney L."/>
            <person name="Fronick C."/>
            <person name="Harrison M."/>
            <person name="Strong C."/>
            <person name="Farmer C."/>
            <person name="Delahaunty K."/>
            <person name="Markovic C."/>
            <person name="Hall O."/>
            <person name="Minx P."/>
            <person name="Tomlinson C."/>
            <person name="Mitreva M."/>
            <person name="Nelson J."/>
            <person name="Hou S."/>
            <person name="Wollam A."/>
            <person name="Pepin K.H."/>
            <person name="Johnson M."/>
            <person name="Bhonagiri V."/>
            <person name="Nash W.E."/>
            <person name="Warren W."/>
            <person name="Chinwalla A."/>
            <person name="Mardis E.R."/>
            <person name="Wilson R.K."/>
        </authorList>
    </citation>
    <scope>NUCLEOTIDE SEQUENCE [LARGE SCALE GENOMIC DNA]</scope>
    <source>
        <strain evidence="1 2">DSM 13479</strain>
    </source>
</reference>
<dbReference type="AlphaFoldDB" id="D3AD94"/>
<evidence type="ECO:0000313" key="2">
    <source>
        <dbReference type="Proteomes" id="UP000004968"/>
    </source>
</evidence>
<gene>
    <name evidence="1" type="ORF">CLOSTHATH_01572</name>
</gene>
<protein>
    <submittedName>
        <fullName evidence="1">Uncharacterized protein</fullName>
    </submittedName>
</protein>
<organism evidence="1 2">
    <name type="scientific">Hungatella hathewayi DSM 13479</name>
    <dbReference type="NCBI Taxonomy" id="566550"/>
    <lineage>
        <taxon>Bacteria</taxon>
        <taxon>Bacillati</taxon>
        <taxon>Bacillota</taxon>
        <taxon>Clostridia</taxon>
        <taxon>Lachnospirales</taxon>
        <taxon>Lachnospiraceae</taxon>
        <taxon>Hungatella</taxon>
    </lineage>
</organism>
<proteinExistence type="predicted"/>
<sequence length="50" mass="6217">MGERMRRRRTVRPGTYLFWAYDEESYDCHPAWMGRCLKIRSIYRILNFKS</sequence>